<dbReference type="Proteomes" id="UP001732720">
    <property type="component" value="Chromosome 18"/>
</dbReference>
<gene>
    <name evidence="2" type="primary">LOC141418882</name>
</gene>
<organism evidence="1 2">
    <name type="scientific">Castor canadensis</name>
    <name type="common">American beaver</name>
    <dbReference type="NCBI Taxonomy" id="51338"/>
    <lineage>
        <taxon>Eukaryota</taxon>
        <taxon>Metazoa</taxon>
        <taxon>Chordata</taxon>
        <taxon>Craniata</taxon>
        <taxon>Vertebrata</taxon>
        <taxon>Euteleostomi</taxon>
        <taxon>Mammalia</taxon>
        <taxon>Eutheria</taxon>
        <taxon>Euarchontoglires</taxon>
        <taxon>Glires</taxon>
        <taxon>Rodentia</taxon>
        <taxon>Castorimorpha</taxon>
        <taxon>Castoridae</taxon>
        <taxon>Castor</taxon>
    </lineage>
</organism>
<proteinExistence type="predicted"/>
<name>A0AC58LJB7_CASCN</name>
<reference evidence="2" key="1">
    <citation type="submission" date="2025-08" db="UniProtKB">
        <authorList>
            <consortium name="RefSeq"/>
        </authorList>
    </citation>
    <scope>IDENTIFICATION</scope>
</reference>
<sequence length="85" mass="9729">MRRSMGGSPPVIPQEEPEEAKSQRAKPQEPNPEWMMVTSQKKWADSLPDLEEVPEMDKKSTTTMKTGSILSHGEEVTCWLYSREH</sequence>
<dbReference type="RefSeq" id="XP_073917251.1">
    <property type="nucleotide sequence ID" value="XM_074061150.1"/>
</dbReference>
<keyword evidence="1" id="KW-1185">Reference proteome</keyword>
<accession>A0AC58LJB7</accession>
<evidence type="ECO:0000313" key="1">
    <source>
        <dbReference type="Proteomes" id="UP001732720"/>
    </source>
</evidence>
<protein>
    <submittedName>
        <fullName evidence="2">Uncharacterized protein isoform X2</fullName>
    </submittedName>
</protein>
<evidence type="ECO:0000313" key="2">
    <source>
        <dbReference type="RefSeq" id="XP_073917251.1"/>
    </source>
</evidence>